<proteinExistence type="predicted"/>
<dbReference type="EMBL" id="CM055099">
    <property type="protein sequence ID" value="KAJ7548053.1"/>
    <property type="molecule type" value="Genomic_DNA"/>
</dbReference>
<dbReference type="Proteomes" id="UP001162992">
    <property type="component" value="Chromosome 8"/>
</dbReference>
<keyword evidence="2" id="KW-1185">Reference proteome</keyword>
<organism evidence="1 2">
    <name type="scientific">Diphasiastrum complanatum</name>
    <name type="common">Issler's clubmoss</name>
    <name type="synonym">Lycopodium complanatum</name>
    <dbReference type="NCBI Taxonomy" id="34168"/>
    <lineage>
        <taxon>Eukaryota</taxon>
        <taxon>Viridiplantae</taxon>
        <taxon>Streptophyta</taxon>
        <taxon>Embryophyta</taxon>
        <taxon>Tracheophyta</taxon>
        <taxon>Lycopodiopsida</taxon>
        <taxon>Lycopodiales</taxon>
        <taxon>Lycopodiaceae</taxon>
        <taxon>Lycopodioideae</taxon>
        <taxon>Diphasiastrum</taxon>
    </lineage>
</organism>
<accession>A0ACC2D170</accession>
<evidence type="ECO:0000313" key="1">
    <source>
        <dbReference type="EMBL" id="KAJ7548053.1"/>
    </source>
</evidence>
<name>A0ACC2D170_DIPCM</name>
<evidence type="ECO:0000313" key="2">
    <source>
        <dbReference type="Proteomes" id="UP001162992"/>
    </source>
</evidence>
<sequence>MRVESAKQMEEFSISIPSSTCHDDLSPADHYIMNDLTIENVTSMFTLTGEAVVEFGQSTIIFQPLAWQGLSFPVSSLEYGWRTVFACSRFICVHLRRTCAQIRRLVLRVQKTIQGSGDDIGWLQRTTDVLPIEDGTDRFFRLLQRINDGAHTLPDSLVYVLVPGLFSNHGPLYFVDTKKYFSRLGLNCCIARIHSEASVETNAVELKQHIEELYWGTNKRVMLLGHSKGGVDAAAAIAMFWPDIKDKVAGLVLVQCPYGGSPIAADILREGQLADIETRRIMEILICRIIKGDLRALEDLTYDKRREFLAKYSLPETFPVVSFHTEASKAPGVLSTLSHIAHAELPWLSTPPTSNDFVAGTKLPVVVPLAAAMAVCALHLELRYGEKSDGLVTRKDAEVPGSIAVRPDRKLDHAWMVYSKDPDAPQMCEALMMLLLELCEKKYELHFAALT</sequence>
<gene>
    <name evidence="1" type="ORF">O6H91_08G115400</name>
</gene>
<protein>
    <submittedName>
        <fullName evidence="1">Uncharacterized protein</fullName>
    </submittedName>
</protein>
<reference evidence="2" key="1">
    <citation type="journal article" date="2024" name="Proc. Natl. Acad. Sci. U.S.A.">
        <title>Extraordinary preservation of gene collinearity over three hundred million years revealed in homosporous lycophytes.</title>
        <authorList>
            <person name="Li C."/>
            <person name="Wickell D."/>
            <person name="Kuo L.Y."/>
            <person name="Chen X."/>
            <person name="Nie B."/>
            <person name="Liao X."/>
            <person name="Peng D."/>
            <person name="Ji J."/>
            <person name="Jenkins J."/>
            <person name="Williams M."/>
            <person name="Shu S."/>
            <person name="Plott C."/>
            <person name="Barry K."/>
            <person name="Rajasekar S."/>
            <person name="Grimwood J."/>
            <person name="Han X."/>
            <person name="Sun S."/>
            <person name="Hou Z."/>
            <person name="He W."/>
            <person name="Dai G."/>
            <person name="Sun C."/>
            <person name="Schmutz J."/>
            <person name="Leebens-Mack J.H."/>
            <person name="Li F.W."/>
            <person name="Wang L."/>
        </authorList>
    </citation>
    <scope>NUCLEOTIDE SEQUENCE [LARGE SCALE GENOMIC DNA]</scope>
    <source>
        <strain evidence="2">cv. PW_Plant_1</strain>
    </source>
</reference>
<comment type="caution">
    <text evidence="1">The sequence shown here is derived from an EMBL/GenBank/DDBJ whole genome shotgun (WGS) entry which is preliminary data.</text>
</comment>